<proteinExistence type="inferred from homology"/>
<sequence>MYTRGLLLLVVLPLVVTMCTGASVPEERTYAGEAKCWSGDSHLGESMKFNDNNPHLGSVGFDNTIQSVKVTGMWIFYDDPDYNSNTADSSRFFYVHGLDYSMTIPDEYKNKATSLRYAGSQHKLNDDYWSIYQGMYFAGDTLGGTNDMTDLSFLTFDAFSVILVGKTAWSFCEGVNYAGPCVCMWPDTHHDDTLFRELDLGIFPTLTSYGGILRVRSVRKGCYGKVISSSSDSGSSSSSSSRITHVSQGTEGGFGYIEKKKID</sequence>
<dbReference type="Pfam" id="PF00030">
    <property type="entry name" value="Crystall"/>
    <property type="match status" value="1"/>
</dbReference>
<evidence type="ECO:0000256" key="3">
    <source>
        <dbReference type="SAM" id="MobiDB-lite"/>
    </source>
</evidence>
<evidence type="ECO:0000256" key="2">
    <source>
        <dbReference type="ARBA" id="ARBA00022737"/>
    </source>
</evidence>
<comment type="caution">
    <text evidence="6">The sequence shown here is derived from an EMBL/GenBank/DDBJ whole genome shotgun (WGS) entry which is preliminary data.</text>
</comment>
<dbReference type="InterPro" id="IPR001064">
    <property type="entry name" value="Beta/gamma_crystallin"/>
</dbReference>
<protein>
    <recommendedName>
        <fullName evidence="5">Beta/gamma crystallin 'Greek key' domain-containing protein</fullName>
    </recommendedName>
</protein>
<dbReference type="InterPro" id="IPR011024">
    <property type="entry name" value="G_crystallin-like"/>
</dbReference>
<name>A0AAE1NXC9_9EUCA</name>
<feature type="signal peptide" evidence="4">
    <location>
        <begin position="1"/>
        <end position="21"/>
    </location>
</feature>
<evidence type="ECO:0000256" key="1">
    <source>
        <dbReference type="ARBA" id="ARBA00009646"/>
    </source>
</evidence>
<dbReference type="AlphaFoldDB" id="A0AAE1NXC9"/>
<feature type="domain" description="Beta/gamma crystallin 'Greek key'" evidence="5">
    <location>
        <begin position="37"/>
        <end position="86"/>
    </location>
</feature>
<dbReference type="Proteomes" id="UP001292094">
    <property type="component" value="Unassembled WGS sequence"/>
</dbReference>
<evidence type="ECO:0000259" key="5">
    <source>
        <dbReference type="Pfam" id="PF00030"/>
    </source>
</evidence>
<gene>
    <name evidence="6" type="ORF">Pmani_030534</name>
</gene>
<accession>A0AAE1NXC9</accession>
<feature type="compositionally biased region" description="Low complexity" evidence="3">
    <location>
        <begin position="228"/>
        <end position="241"/>
    </location>
</feature>
<evidence type="ECO:0000313" key="6">
    <source>
        <dbReference type="EMBL" id="KAK4297016.1"/>
    </source>
</evidence>
<comment type="similarity">
    <text evidence="1">Belongs to the beta/gamma-crystallin family.</text>
</comment>
<dbReference type="SUPFAM" id="SSF49695">
    <property type="entry name" value="gamma-Crystallin-like"/>
    <property type="match status" value="1"/>
</dbReference>
<keyword evidence="2" id="KW-0677">Repeat</keyword>
<reference evidence="6" key="1">
    <citation type="submission" date="2023-11" db="EMBL/GenBank/DDBJ databases">
        <title>Genome assemblies of two species of porcelain crab, Petrolisthes cinctipes and Petrolisthes manimaculis (Anomura: Porcellanidae).</title>
        <authorList>
            <person name="Angst P."/>
        </authorList>
    </citation>
    <scope>NUCLEOTIDE SEQUENCE</scope>
    <source>
        <strain evidence="6">PB745_02</strain>
        <tissue evidence="6">Gill</tissue>
    </source>
</reference>
<feature type="chain" id="PRO_5042165425" description="Beta/gamma crystallin 'Greek key' domain-containing protein" evidence="4">
    <location>
        <begin position="22"/>
        <end position="263"/>
    </location>
</feature>
<organism evidence="6 7">
    <name type="scientific">Petrolisthes manimaculis</name>
    <dbReference type="NCBI Taxonomy" id="1843537"/>
    <lineage>
        <taxon>Eukaryota</taxon>
        <taxon>Metazoa</taxon>
        <taxon>Ecdysozoa</taxon>
        <taxon>Arthropoda</taxon>
        <taxon>Crustacea</taxon>
        <taxon>Multicrustacea</taxon>
        <taxon>Malacostraca</taxon>
        <taxon>Eumalacostraca</taxon>
        <taxon>Eucarida</taxon>
        <taxon>Decapoda</taxon>
        <taxon>Pleocyemata</taxon>
        <taxon>Anomura</taxon>
        <taxon>Galatheoidea</taxon>
        <taxon>Porcellanidae</taxon>
        <taxon>Petrolisthes</taxon>
    </lineage>
</organism>
<keyword evidence="4" id="KW-0732">Signal</keyword>
<evidence type="ECO:0000256" key="4">
    <source>
        <dbReference type="SAM" id="SignalP"/>
    </source>
</evidence>
<evidence type="ECO:0000313" key="7">
    <source>
        <dbReference type="Proteomes" id="UP001292094"/>
    </source>
</evidence>
<dbReference type="EMBL" id="JAWZYT010003728">
    <property type="protein sequence ID" value="KAK4297016.1"/>
    <property type="molecule type" value="Genomic_DNA"/>
</dbReference>
<keyword evidence="7" id="KW-1185">Reference proteome</keyword>
<dbReference type="Gene3D" id="2.60.20.10">
    <property type="entry name" value="Crystallins"/>
    <property type="match status" value="1"/>
</dbReference>
<feature type="region of interest" description="Disordered" evidence="3">
    <location>
        <begin position="228"/>
        <end position="263"/>
    </location>
</feature>